<organism evidence="6 7">
    <name type="scientific">Bordetella avium (strain 197N)</name>
    <dbReference type="NCBI Taxonomy" id="360910"/>
    <lineage>
        <taxon>Bacteria</taxon>
        <taxon>Pseudomonadati</taxon>
        <taxon>Pseudomonadota</taxon>
        <taxon>Betaproteobacteria</taxon>
        <taxon>Burkholderiales</taxon>
        <taxon>Alcaligenaceae</taxon>
        <taxon>Bordetella</taxon>
    </lineage>
</organism>
<evidence type="ECO:0000256" key="3">
    <source>
        <dbReference type="ARBA" id="ARBA00022989"/>
    </source>
</evidence>
<dbReference type="SUPFAM" id="SSF161084">
    <property type="entry name" value="MAPEG domain-like"/>
    <property type="match status" value="1"/>
</dbReference>
<dbReference type="PANTHER" id="PTHR35371:SF1">
    <property type="entry name" value="BLR7753 PROTEIN"/>
    <property type="match status" value="1"/>
</dbReference>
<keyword evidence="3 5" id="KW-1133">Transmembrane helix</keyword>
<dbReference type="RefSeq" id="WP_012417681.1">
    <property type="nucleotide sequence ID" value="NC_010645.1"/>
</dbReference>
<dbReference type="AlphaFoldDB" id="Q2KZV0"/>
<dbReference type="Gene3D" id="1.20.120.550">
    <property type="entry name" value="Membrane associated eicosanoid/glutathione metabolism-like domain"/>
    <property type="match status" value="1"/>
</dbReference>
<keyword evidence="4 5" id="KW-0472">Membrane</keyword>
<evidence type="ECO:0000313" key="6">
    <source>
        <dbReference type="EMBL" id="CAJ49624.1"/>
    </source>
</evidence>
<dbReference type="GO" id="GO:0016020">
    <property type="term" value="C:membrane"/>
    <property type="evidence" value="ECO:0007669"/>
    <property type="project" value="UniProtKB-SubCell"/>
</dbReference>
<dbReference type="InterPro" id="IPR001129">
    <property type="entry name" value="Membr-assoc_MAPEG"/>
</dbReference>
<keyword evidence="7" id="KW-1185">Reference proteome</keyword>
<dbReference type="EMBL" id="AM167904">
    <property type="protein sequence ID" value="CAJ49624.1"/>
    <property type="molecule type" value="Genomic_DNA"/>
</dbReference>
<evidence type="ECO:0000313" key="7">
    <source>
        <dbReference type="Proteomes" id="UP000001977"/>
    </source>
</evidence>
<dbReference type="Proteomes" id="UP000001977">
    <property type="component" value="Chromosome"/>
</dbReference>
<protein>
    <submittedName>
        <fullName evidence="6">Exported protein</fullName>
    </submittedName>
</protein>
<evidence type="ECO:0000256" key="5">
    <source>
        <dbReference type="SAM" id="Phobius"/>
    </source>
</evidence>
<dbReference type="STRING" id="360910.BAV2015"/>
<dbReference type="PANTHER" id="PTHR35371">
    <property type="entry name" value="INNER MEMBRANE PROTEIN"/>
    <property type="match status" value="1"/>
</dbReference>
<dbReference type="HOGENOM" id="CLU_110778_2_1_4"/>
<dbReference type="GeneID" id="92934923"/>
<feature type="transmembrane region" description="Helical" evidence="5">
    <location>
        <begin position="79"/>
        <end position="100"/>
    </location>
</feature>
<sequence>MIHIVALMVAAALLPLVASISSKLGGEGFDNREPRLWLQAQKGWRARANAAQANSYEALPFFYAAVLFALYAQAPLAHLAVLMGAWVTVRLVYLALYVGGYGSLRSLSWVAAFALNLLILYAGLQAAGG</sequence>
<dbReference type="KEGG" id="bav:BAV2015"/>
<accession>Q2KZV0</accession>
<reference evidence="6 7" key="1">
    <citation type="journal article" date="2006" name="J. Bacteriol.">
        <title>Comparison of the genome sequence of the poultry pathogen Bordetella avium with those of B. bronchiseptica, B. pertussis, and B. parapertussis reveals extensive diversity in surface structures associated with host interaction.</title>
        <authorList>
            <person name="Sebaihia M."/>
            <person name="Preston A."/>
            <person name="Maskell D.J."/>
            <person name="Kuzmiak H."/>
            <person name="Connell T.D."/>
            <person name="King N.D."/>
            <person name="Orndorff P.E."/>
            <person name="Miyamoto D.M."/>
            <person name="Thomson N.R."/>
            <person name="Harris D."/>
            <person name="Goble A."/>
            <person name="Lord A."/>
            <person name="Murphy L."/>
            <person name="Quail M.A."/>
            <person name="Rutter S."/>
            <person name="Squares R."/>
            <person name="Squares S."/>
            <person name="Woodward J."/>
            <person name="Parkhill J."/>
            <person name="Temple L.M."/>
        </authorList>
    </citation>
    <scope>NUCLEOTIDE SEQUENCE [LARGE SCALE GENOMIC DNA]</scope>
    <source>
        <strain evidence="6 7">197N</strain>
    </source>
</reference>
<evidence type="ECO:0000256" key="1">
    <source>
        <dbReference type="ARBA" id="ARBA00004370"/>
    </source>
</evidence>
<dbReference type="OrthoDB" id="513661at2"/>
<name>Q2KZV0_BORA1</name>
<gene>
    <name evidence="6" type="ordered locus">BAV2015</name>
</gene>
<feature type="transmembrane region" description="Helical" evidence="5">
    <location>
        <begin position="106"/>
        <end position="124"/>
    </location>
</feature>
<keyword evidence="2 5" id="KW-0812">Transmembrane</keyword>
<proteinExistence type="predicted"/>
<dbReference type="eggNOG" id="COG3686">
    <property type="taxonomic scope" value="Bacteria"/>
</dbReference>
<evidence type="ECO:0000256" key="4">
    <source>
        <dbReference type="ARBA" id="ARBA00023136"/>
    </source>
</evidence>
<evidence type="ECO:0000256" key="2">
    <source>
        <dbReference type="ARBA" id="ARBA00022692"/>
    </source>
</evidence>
<comment type="subcellular location">
    <subcellularLocation>
        <location evidence="1">Membrane</location>
    </subcellularLocation>
</comment>
<feature type="transmembrane region" description="Helical" evidence="5">
    <location>
        <begin position="53"/>
        <end position="72"/>
    </location>
</feature>
<dbReference type="Pfam" id="PF01124">
    <property type="entry name" value="MAPEG"/>
    <property type="match status" value="1"/>
</dbReference>
<dbReference type="InterPro" id="IPR023352">
    <property type="entry name" value="MAPEG-like_dom_sf"/>
</dbReference>